<protein>
    <submittedName>
        <fullName evidence="7">Thioredoxin reductase</fullName>
        <ecNumber evidence="7">1.8.1.9</ecNumber>
    </submittedName>
</protein>
<evidence type="ECO:0000259" key="6">
    <source>
        <dbReference type="Pfam" id="PF08242"/>
    </source>
</evidence>
<dbReference type="RefSeq" id="WP_110480910.1">
    <property type="nucleotide sequence ID" value="NZ_CP024988.1"/>
</dbReference>
<accession>A0A2Z3YM97</accession>
<keyword evidence="1" id="KW-0285">Flavoprotein</keyword>
<dbReference type="EC" id="1.8.1.9" evidence="7"/>
<feature type="domain" description="Methyltransferase type 12" evidence="6">
    <location>
        <begin position="386"/>
        <end position="486"/>
    </location>
</feature>
<dbReference type="SUPFAM" id="SSF51905">
    <property type="entry name" value="FAD/NAD(P)-binding domain"/>
    <property type="match status" value="1"/>
</dbReference>
<dbReference type="OrthoDB" id="9786503at2"/>
<reference evidence="8" key="1">
    <citation type="submission" date="2017-11" db="EMBL/GenBank/DDBJ databases">
        <title>Otitis media/interna in a cat caused by the recently described species Corynebacterium provencense.</title>
        <authorList>
            <person name="Kittl S."/>
            <person name="Brodard I."/>
            <person name="Rychener L."/>
            <person name="Jores J."/>
            <person name="Roosje P."/>
            <person name="Gobeli Brawand S."/>
        </authorList>
    </citation>
    <scope>NUCLEOTIDE SEQUENCE [LARGE SCALE GENOMIC DNA]</scope>
    <source>
        <strain evidence="8">17KM38</strain>
    </source>
</reference>
<dbReference type="InterPro" id="IPR050097">
    <property type="entry name" value="Ferredoxin-NADP_redctase_2"/>
</dbReference>
<dbReference type="PRINTS" id="PR00368">
    <property type="entry name" value="FADPNR"/>
</dbReference>
<dbReference type="KEGG" id="cpre:Csp1_03260"/>
<proteinExistence type="predicted"/>
<dbReference type="EMBL" id="CP024988">
    <property type="protein sequence ID" value="AWT25152.1"/>
    <property type="molecule type" value="Genomic_DNA"/>
</dbReference>
<evidence type="ECO:0000259" key="5">
    <source>
        <dbReference type="Pfam" id="PF07992"/>
    </source>
</evidence>
<evidence type="ECO:0000313" key="7">
    <source>
        <dbReference type="EMBL" id="AWT25152.1"/>
    </source>
</evidence>
<dbReference type="CDD" id="cd02440">
    <property type="entry name" value="AdoMet_MTases"/>
    <property type="match status" value="1"/>
</dbReference>
<keyword evidence="8" id="KW-1185">Reference proteome</keyword>
<dbReference type="STRING" id="1737425.GCA_900049755_02314"/>
<keyword evidence="2 7" id="KW-0560">Oxidoreductase</keyword>
<evidence type="ECO:0000256" key="3">
    <source>
        <dbReference type="ARBA" id="ARBA00048132"/>
    </source>
</evidence>
<dbReference type="Gene3D" id="3.40.50.150">
    <property type="entry name" value="Vaccinia Virus protein VP39"/>
    <property type="match status" value="1"/>
</dbReference>
<feature type="region of interest" description="Disordered" evidence="4">
    <location>
        <begin position="498"/>
        <end position="522"/>
    </location>
</feature>
<evidence type="ECO:0000256" key="4">
    <source>
        <dbReference type="SAM" id="MobiDB-lite"/>
    </source>
</evidence>
<dbReference type="AlphaFoldDB" id="A0A2Z3YM97"/>
<dbReference type="InterPro" id="IPR013217">
    <property type="entry name" value="Methyltransf_12"/>
</dbReference>
<feature type="domain" description="FAD/NAD(P)-binding" evidence="5">
    <location>
        <begin position="11"/>
        <end position="290"/>
    </location>
</feature>
<dbReference type="PRINTS" id="PR00469">
    <property type="entry name" value="PNDRDTASEII"/>
</dbReference>
<dbReference type="InterPro" id="IPR023753">
    <property type="entry name" value="FAD/NAD-binding_dom"/>
</dbReference>
<dbReference type="PANTHER" id="PTHR48105">
    <property type="entry name" value="THIOREDOXIN REDUCTASE 1-RELATED-RELATED"/>
    <property type="match status" value="1"/>
</dbReference>
<comment type="catalytic activity">
    <reaction evidence="3">
        <text>[thioredoxin]-dithiol + NADP(+) = [thioredoxin]-disulfide + NADPH + H(+)</text>
        <dbReference type="Rhea" id="RHEA:20345"/>
        <dbReference type="Rhea" id="RHEA-COMP:10698"/>
        <dbReference type="Rhea" id="RHEA-COMP:10700"/>
        <dbReference type="ChEBI" id="CHEBI:15378"/>
        <dbReference type="ChEBI" id="CHEBI:29950"/>
        <dbReference type="ChEBI" id="CHEBI:50058"/>
        <dbReference type="ChEBI" id="CHEBI:57783"/>
        <dbReference type="ChEBI" id="CHEBI:58349"/>
        <dbReference type="EC" id="1.8.1.9"/>
    </reaction>
</comment>
<dbReference type="InterPro" id="IPR029063">
    <property type="entry name" value="SAM-dependent_MTases_sf"/>
</dbReference>
<organism evidence="7 8">
    <name type="scientific">Corynebacterium provencense</name>
    <dbReference type="NCBI Taxonomy" id="1737425"/>
    <lineage>
        <taxon>Bacteria</taxon>
        <taxon>Bacillati</taxon>
        <taxon>Actinomycetota</taxon>
        <taxon>Actinomycetes</taxon>
        <taxon>Mycobacteriales</taxon>
        <taxon>Corynebacteriaceae</taxon>
        <taxon>Corynebacterium</taxon>
    </lineage>
</organism>
<dbReference type="Pfam" id="PF08242">
    <property type="entry name" value="Methyltransf_12"/>
    <property type="match status" value="1"/>
</dbReference>
<dbReference type="Proteomes" id="UP000247696">
    <property type="component" value="Chromosome"/>
</dbReference>
<name>A0A2Z3YM97_9CORY</name>
<dbReference type="SUPFAM" id="SSF53335">
    <property type="entry name" value="S-adenosyl-L-methionine-dependent methyltransferases"/>
    <property type="match status" value="1"/>
</dbReference>
<dbReference type="Pfam" id="PF07992">
    <property type="entry name" value="Pyr_redox_2"/>
    <property type="match status" value="1"/>
</dbReference>
<evidence type="ECO:0000256" key="2">
    <source>
        <dbReference type="ARBA" id="ARBA00023002"/>
    </source>
</evidence>
<dbReference type="InterPro" id="IPR036188">
    <property type="entry name" value="FAD/NAD-bd_sf"/>
</dbReference>
<evidence type="ECO:0000313" key="8">
    <source>
        <dbReference type="Proteomes" id="UP000247696"/>
    </source>
</evidence>
<sequence length="561" mass="58274">MHQHTTIATAYDVIIVGGGAAGLSAALTLGRARRRVLVIDSAAPRNRFAGHMHGVLGHDGLPPLDLLEAGHRELERYDVTVTTGTVAQVGDIVRGLKVTCADGTVEYTRALLLAGGVDDELPDVPGLAEHWGDTVFQCPYCHGWEVRDRRIGVLATSGSIAHYGMLLRQWTDRLTVLPVGEAGTAALRDMDEDTRARFDARGIRLTGSPVTEVLSSGGTLTGVRTADGSVHELDALAVVPVPRPRDSCVAGLGLDRTQVPGSGSFLTVDPAGRTGHPRIWAAGNVVQPWLNVPMSGGLATMTASALNLALIEEDTDAAVRATEPHRGRPEIADDGYWESSYAGARPRWSGRPNSALVDYLTRYLGEDATGGAAHAAGAAGAAHAADIGCGEGADAVWLAAHGWTTTGVEVSGTALGRARALAEKAGAGDRVEFTADGLVGYSDAVNSGTRPRPDLVTVSYLHSPSQADRASLLHTAGDLLAPGGHLFVLSHILPGDDSGAPADAGGHGSTGPDRAAAVSTVPGLAPEDWTVVAGGAPERDEILPDGSVARSRDRALLLRRR</sequence>
<dbReference type="Gene3D" id="3.50.50.60">
    <property type="entry name" value="FAD/NAD(P)-binding domain"/>
    <property type="match status" value="2"/>
</dbReference>
<dbReference type="GO" id="GO:0004791">
    <property type="term" value="F:thioredoxin-disulfide reductase (NADPH) activity"/>
    <property type="evidence" value="ECO:0007669"/>
    <property type="project" value="UniProtKB-EC"/>
</dbReference>
<evidence type="ECO:0000256" key="1">
    <source>
        <dbReference type="ARBA" id="ARBA00022630"/>
    </source>
</evidence>
<gene>
    <name evidence="7" type="primary">trxB_1</name>
    <name evidence="7" type="ORF">Csp1_03260</name>
</gene>